<dbReference type="OrthoDB" id="46207at2759"/>
<organism evidence="3 4">
    <name type="scientific">Aphanomyces stellatus</name>
    <dbReference type="NCBI Taxonomy" id="120398"/>
    <lineage>
        <taxon>Eukaryota</taxon>
        <taxon>Sar</taxon>
        <taxon>Stramenopiles</taxon>
        <taxon>Oomycota</taxon>
        <taxon>Saprolegniomycetes</taxon>
        <taxon>Saprolegniales</taxon>
        <taxon>Verrucalvaceae</taxon>
        <taxon>Aphanomyces</taxon>
    </lineage>
</organism>
<dbReference type="Proteomes" id="UP000332933">
    <property type="component" value="Unassembled WGS sequence"/>
</dbReference>
<evidence type="ECO:0000313" key="3">
    <source>
        <dbReference type="EMBL" id="VFT84613.1"/>
    </source>
</evidence>
<dbReference type="InterPro" id="IPR011990">
    <property type="entry name" value="TPR-like_helical_dom_sf"/>
</dbReference>
<evidence type="ECO:0000313" key="4">
    <source>
        <dbReference type="Proteomes" id="UP000332933"/>
    </source>
</evidence>
<keyword evidence="4" id="KW-1185">Reference proteome</keyword>
<accession>A0A485KIN4</accession>
<evidence type="ECO:0000259" key="1">
    <source>
        <dbReference type="Pfam" id="PF23788"/>
    </source>
</evidence>
<reference evidence="3 4" key="1">
    <citation type="submission" date="2019-03" db="EMBL/GenBank/DDBJ databases">
        <authorList>
            <person name="Gaulin E."/>
            <person name="Dumas B."/>
        </authorList>
    </citation>
    <scope>NUCLEOTIDE SEQUENCE [LARGE SCALE GENOMIC DNA]</scope>
    <source>
        <strain evidence="3">CBS 568.67</strain>
    </source>
</reference>
<proteinExistence type="predicted"/>
<sequence length="1027" mass="116520">MDADKDSVEFTAYEQELQLVKLDDVGAPGGLLNDGFNAFNDTGLALDHGSDGSLIHKPMPSFRFKQLDNDTDLNNSPTESQKQVHLENLMKNSRKQMSLRLHQGRVELAGYGDEYGYDDFNVLPDAFTQPHYSHCGSDEVVHFLGPAENIKTLFKLPYSQGRVSLAIHRVGNTLVVDGDVDEKDIPKGFDACNEVLRINHSQSTSSDSFFPPNLYENFIYQSTQTNPLTDVVAETQTKFTPDKKKRSKIQKHDGRQLPNVIPAFQRTFKWKFQDMKMILGSDVQLFSNKDHPAVSLKLHDVDKDMSLCTALDYYLDNVIANIPELAICMHSKGYVRGYQLIQTRDIPYLNGTSQPLFDIQDVNMNATMLFKFLQQNCSEANGTYWLYREEGNCSLRLYDVGMLSKGRQRKWKYMMAMLCYRFASRAARLIQSATETPTLQFRLRLRQRELLATCLELLEEIRRDESRSKAQDSICATVAEQMADTYLREVYPGLISAEKIDALVKAKQHLLHSIRVLEGCLVDYLRDRDMTSLAAAEDVAENVEDDEDDVGSFVVDEVLRLKLKHSTTCMHLATIYMESSSYSKMLESMHEACMFIPVDVIPVPKHPSTVVESRYFFQKIVQDLDFGGVTGVKSQKSSFKSCHSMEECRACVLETIGDMASVIDHDDSVDVLPLITTFNIVSGGVIPTEHYFGTLDNAFKHIQSLHSFSKPMGHDIRENLLNLAFFSYLRALDPPVNAELFFVLMKKLGNASNELGKYFLRRNDLSRAYLWFEGGSVIFEAIEDGVNVALLYANLANLHKVLAERNSFDAQSHYIQAIELCQKAHAQLKQCKANSELHAKVTGELALTYLVWAVQLSMIPTENISPILEKFNKALNLYVELGDQRQIAATHYQMASFYSQRAHNGSNYFGAIEVGKTFVIIHQELAQLYASSNKVEDIEHAVLVMLNTFDAYNKIQLLPSQEQEALNLIAPNILIKIQGYLKQIIRTTSSKAAQSKTDMFKTMYRETIYKMEEPLAQILFTLRNLYQ</sequence>
<dbReference type="Gene3D" id="1.25.40.10">
    <property type="entry name" value="Tetratricopeptide repeat domain"/>
    <property type="match status" value="1"/>
</dbReference>
<dbReference type="PANTHER" id="PTHR15000">
    <property type="entry name" value="ERYTHROID DIFFERENTIATION-RELATED FACTOR 1"/>
    <property type="match status" value="1"/>
</dbReference>
<dbReference type="GO" id="GO:0045893">
    <property type="term" value="P:positive regulation of DNA-templated transcription"/>
    <property type="evidence" value="ECO:0007669"/>
    <property type="project" value="TreeGrafter"/>
</dbReference>
<dbReference type="AlphaFoldDB" id="A0A485KIN4"/>
<feature type="domain" description="EDRF1 N-terminal" evidence="1">
    <location>
        <begin position="252"/>
        <end position="462"/>
    </location>
</feature>
<dbReference type="Pfam" id="PF23788">
    <property type="entry name" value="EDRF1_N"/>
    <property type="match status" value="2"/>
</dbReference>
<gene>
    <name evidence="3" type="primary">Aste57867_7710</name>
    <name evidence="2" type="ORF">As57867_007681</name>
    <name evidence="3" type="ORF">ASTE57867_7710</name>
</gene>
<dbReference type="PANTHER" id="PTHR15000:SF1">
    <property type="entry name" value="ERYTHROID DIFFERENTIATION-RELATED FACTOR 1"/>
    <property type="match status" value="1"/>
</dbReference>
<dbReference type="EMBL" id="VJMH01004419">
    <property type="protein sequence ID" value="KAF0702990.1"/>
    <property type="molecule type" value="Genomic_DNA"/>
</dbReference>
<protein>
    <submittedName>
        <fullName evidence="3">Aste57867_7710 protein</fullName>
    </submittedName>
</protein>
<reference evidence="2" key="2">
    <citation type="submission" date="2019-06" db="EMBL/GenBank/DDBJ databases">
        <title>Genomics analysis of Aphanomyces spp. identifies a new class of oomycete effector associated with host adaptation.</title>
        <authorList>
            <person name="Gaulin E."/>
        </authorList>
    </citation>
    <scope>NUCLEOTIDE SEQUENCE</scope>
    <source>
        <strain evidence="2">CBS 578.67</strain>
    </source>
</reference>
<name>A0A485KIN4_9STRA</name>
<dbReference type="InterPro" id="IPR056582">
    <property type="entry name" value="EDRF1_N"/>
</dbReference>
<feature type="domain" description="EDRF1 N-terminal" evidence="1">
    <location>
        <begin position="141"/>
        <end position="178"/>
    </location>
</feature>
<dbReference type="EMBL" id="CAADRA010004437">
    <property type="protein sequence ID" value="VFT84613.1"/>
    <property type="molecule type" value="Genomic_DNA"/>
</dbReference>
<evidence type="ECO:0000313" key="2">
    <source>
        <dbReference type="EMBL" id="KAF0702990.1"/>
    </source>
</evidence>